<dbReference type="InterPro" id="IPR011576">
    <property type="entry name" value="Pyridox_Oxase_N"/>
</dbReference>
<dbReference type="NCBIfam" id="TIGR03666">
    <property type="entry name" value="Rv2061_F420"/>
    <property type="match status" value="1"/>
</dbReference>
<evidence type="ECO:0000256" key="1">
    <source>
        <dbReference type="ARBA" id="ARBA00023002"/>
    </source>
</evidence>
<sequence length="121" mass="13506">MTSSLGNAKYVVLTTFRKDGTPVPTPVWAATDGDELLVLSERKAGKVKRIRRDGKVLVQACDVRGRNAYGPELTGTAQLVEDVARVRQALVRQYGIFVRVSMFFSRLRPPRDRTIGIAVRF</sequence>
<protein>
    <submittedName>
        <fullName evidence="3">PPOX class F420-dependent oxidoreductase</fullName>
        <ecNumber evidence="3">1.-.-.-</ecNumber>
    </submittedName>
</protein>
<dbReference type="GO" id="GO:0016627">
    <property type="term" value="F:oxidoreductase activity, acting on the CH-CH group of donors"/>
    <property type="evidence" value="ECO:0007669"/>
    <property type="project" value="TreeGrafter"/>
</dbReference>
<dbReference type="InterPro" id="IPR019965">
    <property type="entry name" value="PPOX_F420-dep_Rv2061_put"/>
</dbReference>
<dbReference type="Gene3D" id="2.30.110.10">
    <property type="entry name" value="Electron Transport, Fmn-binding Protein, Chain A"/>
    <property type="match status" value="1"/>
</dbReference>
<dbReference type="PANTHER" id="PTHR35176:SF11">
    <property type="entry name" value="PYRIDOXAMINE 5'-PHOSPHATE OXIDASE FAMILY PROTEIN"/>
    <property type="match status" value="1"/>
</dbReference>
<keyword evidence="4" id="KW-1185">Reference proteome</keyword>
<dbReference type="EMBL" id="WMBA01000006">
    <property type="protein sequence ID" value="MTD53631.1"/>
    <property type="molecule type" value="Genomic_DNA"/>
</dbReference>
<dbReference type="EC" id="1.-.-.-" evidence="3"/>
<dbReference type="GO" id="GO:0070967">
    <property type="term" value="F:coenzyme F420 binding"/>
    <property type="evidence" value="ECO:0007669"/>
    <property type="project" value="TreeGrafter"/>
</dbReference>
<dbReference type="OrthoDB" id="5738083at2"/>
<name>A0A6N7Z1B3_9PSEU</name>
<dbReference type="GO" id="GO:0005829">
    <property type="term" value="C:cytosol"/>
    <property type="evidence" value="ECO:0007669"/>
    <property type="project" value="TreeGrafter"/>
</dbReference>
<dbReference type="Proteomes" id="UP000440096">
    <property type="component" value="Unassembled WGS sequence"/>
</dbReference>
<dbReference type="RefSeq" id="WP_154755848.1">
    <property type="nucleotide sequence ID" value="NZ_WMBA01000006.1"/>
</dbReference>
<accession>A0A6N7Z1B3</accession>
<dbReference type="Pfam" id="PF01243">
    <property type="entry name" value="PNPOx_N"/>
    <property type="match status" value="1"/>
</dbReference>
<proteinExistence type="predicted"/>
<dbReference type="SUPFAM" id="SSF50475">
    <property type="entry name" value="FMN-binding split barrel"/>
    <property type="match status" value="1"/>
</dbReference>
<dbReference type="PANTHER" id="PTHR35176">
    <property type="entry name" value="HEME OXYGENASE HI_0854-RELATED"/>
    <property type="match status" value="1"/>
</dbReference>
<evidence type="ECO:0000259" key="2">
    <source>
        <dbReference type="Pfam" id="PF01243"/>
    </source>
</evidence>
<reference evidence="3 4" key="1">
    <citation type="submission" date="2019-11" db="EMBL/GenBank/DDBJ databases">
        <title>Draft genome of Amycolatopsis RM579.</title>
        <authorList>
            <person name="Duangmal K."/>
            <person name="Mingma R."/>
        </authorList>
    </citation>
    <scope>NUCLEOTIDE SEQUENCE [LARGE SCALE GENOMIC DNA]</scope>
    <source>
        <strain evidence="3 4">RM579</strain>
    </source>
</reference>
<feature type="domain" description="Pyridoxamine 5'-phosphate oxidase N-terminal" evidence="2">
    <location>
        <begin position="7"/>
        <end position="96"/>
    </location>
</feature>
<organism evidence="3 4">
    <name type="scientific">Amycolatopsis pithecellobii</name>
    <dbReference type="NCBI Taxonomy" id="664692"/>
    <lineage>
        <taxon>Bacteria</taxon>
        <taxon>Bacillati</taxon>
        <taxon>Actinomycetota</taxon>
        <taxon>Actinomycetes</taxon>
        <taxon>Pseudonocardiales</taxon>
        <taxon>Pseudonocardiaceae</taxon>
        <taxon>Amycolatopsis</taxon>
    </lineage>
</organism>
<keyword evidence="1 3" id="KW-0560">Oxidoreductase</keyword>
<dbReference type="AlphaFoldDB" id="A0A6N7Z1B3"/>
<evidence type="ECO:0000313" key="4">
    <source>
        <dbReference type="Proteomes" id="UP000440096"/>
    </source>
</evidence>
<dbReference type="InterPro" id="IPR052019">
    <property type="entry name" value="F420H2_bilvrd_red/Heme_oxyg"/>
</dbReference>
<gene>
    <name evidence="3" type="ORF">GKO32_06480</name>
</gene>
<comment type="caution">
    <text evidence="3">The sequence shown here is derived from an EMBL/GenBank/DDBJ whole genome shotgun (WGS) entry which is preliminary data.</text>
</comment>
<evidence type="ECO:0000313" key="3">
    <source>
        <dbReference type="EMBL" id="MTD53631.1"/>
    </source>
</evidence>
<dbReference type="InterPro" id="IPR012349">
    <property type="entry name" value="Split_barrel_FMN-bd"/>
</dbReference>